<protein>
    <recommendedName>
        <fullName evidence="13">ISAs1 family transposase</fullName>
    </recommendedName>
</protein>
<dbReference type="AlphaFoldDB" id="A0A7M1AZA9"/>
<proteinExistence type="predicted"/>
<dbReference type="KEGG" id="ssei:FJR45_00295"/>
<evidence type="ECO:0000313" key="3">
    <source>
        <dbReference type="EMBL" id="QOP42784.1"/>
    </source>
</evidence>
<evidence type="ECO:0000313" key="1">
    <source>
        <dbReference type="EMBL" id="QOP42475.1"/>
    </source>
</evidence>
<dbReference type="EMBL" id="CP041235">
    <property type="protein sequence ID" value="QOP44177.1"/>
    <property type="molecule type" value="Genomic_DNA"/>
</dbReference>
<evidence type="ECO:0000313" key="6">
    <source>
        <dbReference type="EMBL" id="QOP44151.1"/>
    </source>
</evidence>
<evidence type="ECO:0000313" key="5">
    <source>
        <dbReference type="EMBL" id="QOP44085.1"/>
    </source>
</evidence>
<dbReference type="RefSeq" id="WP_193150255.1">
    <property type="nucleotide sequence ID" value="NZ_CP041235.1"/>
</dbReference>
<evidence type="ECO:0000313" key="8">
    <source>
        <dbReference type="EMBL" id="QOP44199.1"/>
    </source>
</evidence>
<dbReference type="KEGG" id="ssei:FJR45_04925"/>
<dbReference type="KEGG" id="ssei:FJR45_10745"/>
<dbReference type="KEGG" id="ssei:FJR45_11545"/>
<dbReference type="KEGG" id="ssei:FJR45_00860"/>
<dbReference type="KEGG" id="ssei:FJR45_09075"/>
<evidence type="ECO:0000313" key="7">
    <source>
        <dbReference type="EMBL" id="QOP44177.1"/>
    </source>
</evidence>
<name>A0A7M1AZA9_9BACT</name>
<evidence type="ECO:0000313" key="10">
    <source>
        <dbReference type="EMBL" id="QOP44539.1"/>
    </source>
</evidence>
<accession>A0A7M1AZA9</accession>
<dbReference type="EMBL" id="CP041235">
    <property type="protein sequence ID" value="QOP42784.1"/>
    <property type="molecule type" value="Genomic_DNA"/>
</dbReference>
<dbReference type="EMBL" id="CP041235">
    <property type="protein sequence ID" value="QOP44151.1"/>
    <property type="molecule type" value="Genomic_DNA"/>
</dbReference>
<dbReference type="EMBL" id="CP041235">
    <property type="protein sequence ID" value="QOP44618.1"/>
    <property type="molecule type" value="Genomic_DNA"/>
</dbReference>
<dbReference type="KEGG" id="ssei:FJR45_09690"/>
<dbReference type="Proteomes" id="UP000593719">
    <property type="component" value="Chromosome"/>
</dbReference>
<evidence type="ECO:0008006" key="13">
    <source>
        <dbReference type="Google" id="ProtNLM"/>
    </source>
</evidence>
<dbReference type="EMBL" id="CP041235">
    <property type="protein sequence ID" value="QOP44398.1"/>
    <property type="molecule type" value="Genomic_DNA"/>
</dbReference>
<sequence length="134" mass="15785">MFVYQPTTFYHNGITHIRSIIKVIKKVESTNHKTGEITNSTRIQFCIANFHESAEFFHNKILHHWKVETMHQYKDNSLLEDAHNCHLNPFLMTILRSMILNILHLNGAKSIQEQLINNRWDLDDSIAQILKLSF</sequence>
<dbReference type="EMBL" id="CP041235">
    <property type="protein sequence ID" value="QOP42581.1"/>
    <property type="molecule type" value="Genomic_DNA"/>
</dbReference>
<dbReference type="EMBL" id="CP041235">
    <property type="protein sequence ID" value="QOP42475.1"/>
    <property type="molecule type" value="Genomic_DNA"/>
</dbReference>
<organism evidence="3 12">
    <name type="scientific">Sulfurimonas sediminis</name>
    <dbReference type="NCBI Taxonomy" id="2590020"/>
    <lineage>
        <taxon>Bacteria</taxon>
        <taxon>Pseudomonadati</taxon>
        <taxon>Campylobacterota</taxon>
        <taxon>Epsilonproteobacteria</taxon>
        <taxon>Campylobacterales</taxon>
        <taxon>Sulfurimonadaceae</taxon>
        <taxon>Sulfurimonas</taxon>
    </lineage>
</organism>
<dbReference type="EMBL" id="CP041235">
    <property type="protein sequence ID" value="QOP44199.1"/>
    <property type="molecule type" value="Genomic_DNA"/>
</dbReference>
<dbReference type="KEGG" id="ssei:FJR45_11965"/>
<evidence type="ECO:0000313" key="2">
    <source>
        <dbReference type="EMBL" id="QOP42581.1"/>
    </source>
</evidence>
<dbReference type="EMBL" id="CP041235">
    <property type="protein sequence ID" value="QOP43325.1"/>
    <property type="molecule type" value="Genomic_DNA"/>
</dbReference>
<dbReference type="EMBL" id="CP041235">
    <property type="protein sequence ID" value="QOP44539.1"/>
    <property type="molecule type" value="Genomic_DNA"/>
</dbReference>
<gene>
    <name evidence="1" type="ORF">FJR45_00295</name>
    <name evidence="2" type="ORF">FJR45_00860</name>
    <name evidence="3" type="ORF">FJR45_01990</name>
    <name evidence="4" type="ORF">FJR45_04925</name>
    <name evidence="5" type="ORF">FJR45_09075</name>
    <name evidence="6" type="ORF">FJR45_09425</name>
    <name evidence="7" type="ORF">FJR45_09575</name>
    <name evidence="8" type="ORF">FJR45_09690</name>
    <name evidence="9" type="ORF">FJR45_10745</name>
    <name evidence="10" type="ORF">FJR45_11545</name>
    <name evidence="11" type="ORF">FJR45_11965</name>
</gene>
<evidence type="ECO:0000313" key="9">
    <source>
        <dbReference type="EMBL" id="QOP44398.1"/>
    </source>
</evidence>
<evidence type="ECO:0000313" key="12">
    <source>
        <dbReference type="Proteomes" id="UP000593719"/>
    </source>
</evidence>
<keyword evidence="12" id="KW-1185">Reference proteome</keyword>
<evidence type="ECO:0000313" key="4">
    <source>
        <dbReference type="EMBL" id="QOP43325.1"/>
    </source>
</evidence>
<dbReference type="KEGG" id="ssei:FJR45_09575"/>
<evidence type="ECO:0000313" key="11">
    <source>
        <dbReference type="EMBL" id="QOP44618.1"/>
    </source>
</evidence>
<dbReference type="KEGG" id="ssei:FJR45_09425"/>
<reference evidence="3 12" key="1">
    <citation type="submission" date="2019-06" db="EMBL/GenBank/DDBJ databases">
        <title>Sulfurimonas gotlandica sp. nov., a chemoautotrophic and psychrotolerant epsilonproteobacterium isolated from a pelagic redoxcline, and an emended description of the genus Sulfurimonas.</title>
        <authorList>
            <person name="Wang S."/>
            <person name="Jiang L."/>
            <person name="Shao Z."/>
        </authorList>
    </citation>
    <scope>NUCLEOTIDE SEQUENCE [LARGE SCALE GENOMIC DNA]</scope>
    <source>
        <strain evidence="3 12">S2-6</strain>
    </source>
</reference>
<dbReference type="EMBL" id="CP041235">
    <property type="protein sequence ID" value="QOP44085.1"/>
    <property type="molecule type" value="Genomic_DNA"/>
</dbReference>
<dbReference type="KEGG" id="ssei:FJR45_01990"/>